<keyword evidence="3" id="KW-1185">Reference proteome</keyword>
<feature type="signal peptide" evidence="1">
    <location>
        <begin position="1"/>
        <end position="24"/>
    </location>
</feature>
<evidence type="ECO:0008006" key="4">
    <source>
        <dbReference type="Google" id="ProtNLM"/>
    </source>
</evidence>
<feature type="chain" id="PRO_5045221366" description="DUF1593 domain-containing protein" evidence="1">
    <location>
        <begin position="25"/>
        <end position="562"/>
    </location>
</feature>
<accession>A0ABW2L391</accession>
<name>A0ABW2L391_9BACT</name>
<proteinExistence type="predicted"/>
<evidence type="ECO:0000313" key="2">
    <source>
        <dbReference type="EMBL" id="MFC7336040.1"/>
    </source>
</evidence>
<dbReference type="Gene3D" id="2.60.120.260">
    <property type="entry name" value="Galactose-binding domain-like"/>
    <property type="match status" value="1"/>
</dbReference>
<evidence type="ECO:0000313" key="3">
    <source>
        <dbReference type="Proteomes" id="UP001596472"/>
    </source>
</evidence>
<protein>
    <recommendedName>
        <fullName evidence="4">DUF1593 domain-containing protein</fullName>
    </recommendedName>
</protein>
<evidence type="ECO:0000256" key="1">
    <source>
        <dbReference type="SAM" id="SignalP"/>
    </source>
</evidence>
<dbReference type="EMBL" id="JBHTBS010000001">
    <property type="protein sequence ID" value="MFC7336040.1"/>
    <property type="molecule type" value="Genomic_DNA"/>
</dbReference>
<dbReference type="Proteomes" id="UP001596472">
    <property type="component" value="Unassembled WGS sequence"/>
</dbReference>
<comment type="caution">
    <text evidence="2">The sequence shown here is derived from an EMBL/GenBank/DDBJ whole genome shotgun (WGS) entry which is preliminary data.</text>
</comment>
<keyword evidence="1" id="KW-0732">Signal</keyword>
<dbReference type="RefSeq" id="WP_379708758.1">
    <property type="nucleotide sequence ID" value="NZ_JBHTBS010000001.1"/>
</dbReference>
<reference evidence="3" key="1">
    <citation type="journal article" date="2019" name="Int. J. Syst. Evol. Microbiol.">
        <title>The Global Catalogue of Microorganisms (GCM) 10K type strain sequencing project: providing services to taxonomists for standard genome sequencing and annotation.</title>
        <authorList>
            <consortium name="The Broad Institute Genomics Platform"/>
            <consortium name="The Broad Institute Genome Sequencing Center for Infectious Disease"/>
            <person name="Wu L."/>
            <person name="Ma J."/>
        </authorList>
    </citation>
    <scope>NUCLEOTIDE SEQUENCE [LARGE SCALE GENOMIC DNA]</scope>
    <source>
        <strain evidence="3">CGMCC 4.1467</strain>
    </source>
</reference>
<gene>
    <name evidence="2" type="ORF">ACFQY0_02530</name>
</gene>
<organism evidence="2 3">
    <name type="scientific">Haloferula chungangensis</name>
    <dbReference type="NCBI Taxonomy" id="1048331"/>
    <lineage>
        <taxon>Bacteria</taxon>
        <taxon>Pseudomonadati</taxon>
        <taxon>Verrucomicrobiota</taxon>
        <taxon>Verrucomicrobiia</taxon>
        <taxon>Verrucomicrobiales</taxon>
        <taxon>Verrucomicrobiaceae</taxon>
        <taxon>Haloferula</taxon>
    </lineage>
</organism>
<sequence length="562" mass="61346">MKKLIKNILPALLVAVIAIEHGFAAEPPAPFDRSKDLLLLQHDMGNDPDDLCAIVVQACMLMHTDYDDVDFYAVVGTRNLYSGHFGWIEECRPLVAQLFGAKGSLWTDAETESQWAASLDIVKGKAKTALLSGGRVWVVEAGTSDFTRDWVNRLKSDTEVNNSLLNTHVVVVQHGRTNENNTDPADLTFVKNNTDYYKIGEGKLDFDRSDTPKYLSRSTSYRLVATAASNPNFYARDAFQALETALTTATGNPTLDPGGVDFTDSVEMWWILDMGDPAGSVDNVWNNYIVNESVAVVSHIDNEDASVVYSGNWRRQDNADDYSGSMDYSGDAGDFVEATFDGNYVQVGVRMGGSGGIVDVYIDGNLVVDDVDTYSSEKVHQAVIAEAYLSSGSHTVRLEATGQKNTASNRSYAMFDFFYVESGESDVAKGYAWDDGDELITLKQMTSSVSDGVITLALDAANNDPFIVLEEANVDSSNSQIELRVRNGTSGTSWRLYYAPVGGSFQGNYQDFAVTANSDWQTITLDLEGAPGYAGTISKLRLDPQGFAGGTIEIDYIEMKAP</sequence>